<keyword evidence="6" id="KW-0406">Ion transport</keyword>
<comment type="function">
    <text evidence="1">Produces ATP from ADP in the presence of a proton gradient across the membrane. The gamma chain is believed to be important in regulating ATPase activity and the flow of protons through the CF(0) complex.</text>
</comment>
<evidence type="ECO:0000256" key="5">
    <source>
        <dbReference type="ARBA" id="ARBA00022781"/>
    </source>
</evidence>
<evidence type="ECO:0000256" key="7">
    <source>
        <dbReference type="ARBA" id="ARBA00023136"/>
    </source>
</evidence>
<proteinExistence type="inferred from homology"/>
<evidence type="ECO:0000256" key="9">
    <source>
        <dbReference type="ARBA" id="ARBA00023310"/>
    </source>
</evidence>
<gene>
    <name evidence="10" type="ORF">NB063_18230</name>
</gene>
<name>A0ABT0U6H5_9BACT</name>
<dbReference type="Proteomes" id="UP001202961">
    <property type="component" value="Unassembled WGS sequence"/>
</dbReference>
<evidence type="ECO:0000313" key="10">
    <source>
        <dbReference type="EMBL" id="MCM2372552.1"/>
    </source>
</evidence>
<dbReference type="RefSeq" id="WP_250930185.1">
    <property type="nucleotide sequence ID" value="NZ_JAMQBK010000047.1"/>
</dbReference>
<sequence>MKRQQYLQHRLQTLSSLQDAVDAMRSMSAHHFRLARQSLIPARRYRDEMGQIIAEIGVHQPRHMGLPAGMLVVSSDLGLCGDYNSRLSRTASDEARMHSVGTIYSVGRRSRTTLARGGWLSSRTYDAPASLEGLPRLLLGLAENVLEDYMSLKIGSLHVVSASFQGVGHFEPLSVRVLPIEPVAITKPLEASQ</sequence>
<dbReference type="EMBL" id="JAMQBK010000047">
    <property type="protein sequence ID" value="MCM2372552.1"/>
    <property type="molecule type" value="Genomic_DNA"/>
</dbReference>
<comment type="similarity">
    <text evidence="3">Belongs to the ATPase gamma chain family.</text>
</comment>
<comment type="caution">
    <text evidence="10">The sequence shown here is derived from an EMBL/GenBank/DDBJ whole genome shotgun (WGS) entry which is preliminary data.</text>
</comment>
<dbReference type="InterPro" id="IPR035968">
    <property type="entry name" value="ATP_synth_F1_ATPase_gsu"/>
</dbReference>
<dbReference type="InterPro" id="IPR000131">
    <property type="entry name" value="ATP_synth_F1_gsu"/>
</dbReference>
<keyword evidence="11" id="KW-1185">Reference proteome</keyword>
<evidence type="ECO:0000256" key="6">
    <source>
        <dbReference type="ARBA" id="ARBA00023065"/>
    </source>
</evidence>
<evidence type="ECO:0000256" key="4">
    <source>
        <dbReference type="ARBA" id="ARBA00022448"/>
    </source>
</evidence>
<keyword evidence="4" id="KW-0813">Transport</keyword>
<protein>
    <submittedName>
        <fullName evidence="10">F0F1 ATP synthase subunit gamma</fullName>
    </submittedName>
</protein>
<evidence type="ECO:0000256" key="1">
    <source>
        <dbReference type="ARBA" id="ARBA00003456"/>
    </source>
</evidence>
<reference evidence="10 11" key="1">
    <citation type="journal article" date="2022" name="Syst. Appl. Microbiol.">
        <title>Rhodopirellula aestuarii sp. nov., a novel member of the genus Rhodopirellula isolated from brackish sediments collected in the Tagus River estuary, Portugal.</title>
        <authorList>
            <person name="Vitorino I.R."/>
            <person name="Klimek D."/>
            <person name="Calusinska M."/>
            <person name="Lobo-da-Cunha A."/>
            <person name="Vasconcelos V."/>
            <person name="Lage O.M."/>
        </authorList>
    </citation>
    <scope>NUCLEOTIDE SEQUENCE [LARGE SCALE GENOMIC DNA]</scope>
    <source>
        <strain evidence="10 11">ICT_H3.1</strain>
    </source>
</reference>
<organism evidence="10 11">
    <name type="scientific">Aporhodopirellula aestuarii</name>
    <dbReference type="NCBI Taxonomy" id="2950107"/>
    <lineage>
        <taxon>Bacteria</taxon>
        <taxon>Pseudomonadati</taxon>
        <taxon>Planctomycetota</taxon>
        <taxon>Planctomycetia</taxon>
        <taxon>Pirellulales</taxon>
        <taxon>Pirellulaceae</taxon>
        <taxon>Aporhodopirellula</taxon>
    </lineage>
</organism>
<evidence type="ECO:0000256" key="8">
    <source>
        <dbReference type="ARBA" id="ARBA00023196"/>
    </source>
</evidence>
<keyword evidence="8" id="KW-0139">CF(1)</keyword>
<evidence type="ECO:0000256" key="3">
    <source>
        <dbReference type="ARBA" id="ARBA00007681"/>
    </source>
</evidence>
<comment type="subcellular location">
    <subcellularLocation>
        <location evidence="2">Membrane</location>
        <topology evidence="2">Peripheral membrane protein</topology>
    </subcellularLocation>
</comment>
<keyword evidence="5" id="KW-0375">Hydrogen ion transport</keyword>
<dbReference type="SUPFAM" id="SSF52943">
    <property type="entry name" value="ATP synthase (F1-ATPase), gamma subunit"/>
    <property type="match status" value="1"/>
</dbReference>
<evidence type="ECO:0000256" key="2">
    <source>
        <dbReference type="ARBA" id="ARBA00004170"/>
    </source>
</evidence>
<dbReference type="Pfam" id="PF00231">
    <property type="entry name" value="ATP-synt"/>
    <property type="match status" value="1"/>
</dbReference>
<accession>A0ABT0U6H5</accession>
<dbReference type="Gene3D" id="3.40.1380.10">
    <property type="match status" value="1"/>
</dbReference>
<keyword evidence="7" id="KW-0472">Membrane</keyword>
<keyword evidence="9" id="KW-0066">ATP synthesis</keyword>
<evidence type="ECO:0000313" key="11">
    <source>
        <dbReference type="Proteomes" id="UP001202961"/>
    </source>
</evidence>